<dbReference type="EMBL" id="ASWJ01000006">
    <property type="protein sequence ID" value="EOW83879.1"/>
    <property type="molecule type" value="Genomic_DNA"/>
</dbReference>
<dbReference type="PATRIC" id="fig|1121865.3.peg.1628"/>
<reference evidence="1 2" key="1">
    <citation type="submission" date="2013-03" db="EMBL/GenBank/DDBJ databases">
        <title>The Genome Sequence of Enterococcus columbae ATCC_51263 (PacBio/Illumina hybrid assembly).</title>
        <authorList>
            <consortium name="The Broad Institute Genomics Platform"/>
            <consortium name="The Broad Institute Genome Sequencing Center for Infectious Disease"/>
            <person name="Earl A."/>
            <person name="Russ C."/>
            <person name="Gilmore M."/>
            <person name="Surin D."/>
            <person name="Walker B."/>
            <person name="Young S."/>
            <person name="Zeng Q."/>
            <person name="Gargeya S."/>
            <person name="Fitzgerald M."/>
            <person name="Haas B."/>
            <person name="Abouelleil A."/>
            <person name="Allen A.W."/>
            <person name="Alvarado L."/>
            <person name="Arachchi H.M."/>
            <person name="Berlin A.M."/>
            <person name="Chapman S.B."/>
            <person name="Gainer-Dewar J."/>
            <person name="Goldberg J."/>
            <person name="Griggs A."/>
            <person name="Gujja S."/>
            <person name="Hansen M."/>
            <person name="Howarth C."/>
            <person name="Imamovic A."/>
            <person name="Ireland A."/>
            <person name="Larimer J."/>
            <person name="McCowan C."/>
            <person name="Murphy C."/>
            <person name="Pearson M."/>
            <person name="Poon T.W."/>
            <person name="Priest M."/>
            <person name="Roberts A."/>
            <person name="Saif S."/>
            <person name="Shea T."/>
            <person name="Sisk P."/>
            <person name="Sykes S."/>
            <person name="Wortman J."/>
            <person name="Nusbaum C."/>
            <person name="Birren B."/>
        </authorList>
    </citation>
    <scope>NUCLEOTIDE SEQUENCE [LARGE SCALE GENOMIC DNA]</scope>
    <source>
        <strain evidence="1 2">ATCC 51263</strain>
    </source>
</reference>
<sequence length="143" mass="16732">MIKKVPVLLNIFFLFFLLLSSCKKNNIDIVSPDNVDEIKVTVTNTMGDVKMFTVTDKKEIERLSIKIHMVFGETKKTSWFVAKELTENEKNFKYQLKFYKSTKMIQEIIISQNNKLSVDSEKIIVDRERELNNLKKHLLAITT</sequence>
<dbReference type="eggNOG" id="ENOG5032FD9">
    <property type="taxonomic scope" value="Bacteria"/>
</dbReference>
<comment type="caution">
    <text evidence="1">The sequence shown here is derived from an EMBL/GenBank/DDBJ whole genome shotgun (WGS) entry which is preliminary data.</text>
</comment>
<dbReference type="RefSeq" id="WP_016183795.1">
    <property type="nucleotide sequence ID" value="NZ_JXKI01000047.1"/>
</dbReference>
<accession>S0K4B5</accession>
<evidence type="ECO:0008006" key="3">
    <source>
        <dbReference type="Google" id="ProtNLM"/>
    </source>
</evidence>
<gene>
    <name evidence="1" type="ORF">I568_01326</name>
</gene>
<organism evidence="1 2">
    <name type="scientific">Enterococcus columbae DSM 7374 = ATCC 51263</name>
    <dbReference type="NCBI Taxonomy" id="1121865"/>
    <lineage>
        <taxon>Bacteria</taxon>
        <taxon>Bacillati</taxon>
        <taxon>Bacillota</taxon>
        <taxon>Bacilli</taxon>
        <taxon>Lactobacillales</taxon>
        <taxon>Enterococcaceae</taxon>
        <taxon>Enterococcus</taxon>
    </lineage>
</organism>
<name>S0K4B5_9ENTE</name>
<dbReference type="AlphaFoldDB" id="S0K4B5"/>
<dbReference type="PROSITE" id="PS51257">
    <property type="entry name" value="PROKAR_LIPOPROTEIN"/>
    <property type="match status" value="1"/>
</dbReference>
<protein>
    <recommendedName>
        <fullName evidence="3">Lipoprotein</fullName>
    </recommendedName>
</protein>
<proteinExistence type="predicted"/>
<dbReference type="Proteomes" id="UP000014113">
    <property type="component" value="Unassembled WGS sequence"/>
</dbReference>
<keyword evidence="2" id="KW-1185">Reference proteome</keyword>
<evidence type="ECO:0000313" key="1">
    <source>
        <dbReference type="EMBL" id="EOW83879.1"/>
    </source>
</evidence>
<evidence type="ECO:0000313" key="2">
    <source>
        <dbReference type="Proteomes" id="UP000014113"/>
    </source>
</evidence>